<name>A0A6A3TUH0_9STRA</name>
<feature type="region of interest" description="Disordered" evidence="2">
    <location>
        <begin position="1"/>
        <end position="28"/>
    </location>
</feature>
<gene>
    <name evidence="9" type="ORF">PF001_g22290</name>
    <name evidence="8" type="ORF">PF002_g23519</name>
    <name evidence="7" type="ORF">PF004_g21759</name>
    <name evidence="6" type="ORF">PF005_g23020</name>
    <name evidence="5" type="ORF">PF006_g12187</name>
    <name evidence="3" type="ORF">PF009_g23778</name>
    <name evidence="4" type="ORF">PF011_g27607</name>
</gene>
<evidence type="ECO:0000256" key="1">
    <source>
        <dbReference type="SAM" id="Coils"/>
    </source>
</evidence>
<proteinExistence type="predicted"/>
<feature type="coiled-coil region" evidence="1">
    <location>
        <begin position="117"/>
        <end position="160"/>
    </location>
</feature>
<dbReference type="EMBL" id="QXGE01002132">
    <property type="protein sequence ID" value="KAE9284624.1"/>
    <property type="molecule type" value="Genomic_DNA"/>
</dbReference>
<dbReference type="EMBL" id="QXGF01002134">
    <property type="protein sequence ID" value="KAE8926023.1"/>
    <property type="molecule type" value="Genomic_DNA"/>
</dbReference>
<feature type="compositionally biased region" description="Acidic residues" evidence="2">
    <location>
        <begin position="281"/>
        <end position="293"/>
    </location>
</feature>
<evidence type="ECO:0000313" key="12">
    <source>
        <dbReference type="Proteomes" id="UP000437068"/>
    </source>
</evidence>
<reference evidence="10 11" key="1">
    <citation type="submission" date="2018-08" db="EMBL/GenBank/DDBJ databases">
        <title>Genomic investigation of the strawberry pathogen Phytophthora fragariae indicates pathogenicity is determined by transcriptional variation in three key races.</title>
        <authorList>
            <person name="Adams T.M."/>
            <person name="Armitage A.D."/>
            <person name="Sobczyk M.K."/>
            <person name="Bates H.J."/>
            <person name="Dunwell J.M."/>
            <person name="Nellist C.F."/>
            <person name="Harrison R.J."/>
        </authorList>
    </citation>
    <scope>NUCLEOTIDE SEQUENCE [LARGE SCALE GENOMIC DNA]</scope>
    <source>
        <strain evidence="9 12">A4</strain>
        <strain evidence="8 13">BC-1</strain>
        <strain evidence="7 16">BC-23</strain>
        <strain evidence="6 11">NOV-27</strain>
        <strain evidence="5 14">NOV-5</strain>
        <strain evidence="3 10">NOV-9</strain>
        <strain evidence="4 15">SCRP245</strain>
    </source>
</reference>
<dbReference type="Proteomes" id="UP000440732">
    <property type="component" value="Unassembled WGS sequence"/>
</dbReference>
<evidence type="ECO:0000313" key="5">
    <source>
        <dbReference type="EMBL" id="KAE9142719.1"/>
    </source>
</evidence>
<evidence type="ECO:0000313" key="6">
    <source>
        <dbReference type="EMBL" id="KAE9181057.1"/>
    </source>
</evidence>
<evidence type="ECO:0000313" key="7">
    <source>
        <dbReference type="EMBL" id="KAE9190916.1"/>
    </source>
</evidence>
<dbReference type="Proteomes" id="UP000460718">
    <property type="component" value="Unassembled WGS sequence"/>
</dbReference>
<evidence type="ECO:0000313" key="8">
    <source>
        <dbReference type="EMBL" id="KAE9194706.1"/>
    </source>
</evidence>
<dbReference type="EMBL" id="QXGC01002094">
    <property type="protein sequence ID" value="KAE9190916.1"/>
    <property type="molecule type" value="Genomic_DNA"/>
</dbReference>
<comment type="caution">
    <text evidence="5">The sequence shown here is derived from an EMBL/GenBank/DDBJ whole genome shotgun (WGS) entry which is preliminary data.</text>
</comment>
<evidence type="ECO:0000313" key="16">
    <source>
        <dbReference type="Proteomes" id="UP000476176"/>
    </source>
</evidence>
<evidence type="ECO:0000313" key="10">
    <source>
        <dbReference type="Proteomes" id="UP000429523"/>
    </source>
</evidence>
<evidence type="ECO:0000313" key="15">
    <source>
        <dbReference type="Proteomes" id="UP000460718"/>
    </source>
</evidence>
<organism evidence="5 14">
    <name type="scientific">Phytophthora fragariae</name>
    <dbReference type="NCBI Taxonomy" id="53985"/>
    <lineage>
        <taxon>Eukaryota</taxon>
        <taxon>Sar</taxon>
        <taxon>Stramenopiles</taxon>
        <taxon>Oomycota</taxon>
        <taxon>Peronosporomycetes</taxon>
        <taxon>Peronosporales</taxon>
        <taxon>Peronosporaceae</taxon>
        <taxon>Phytophthora</taxon>
    </lineage>
</organism>
<dbReference type="Proteomes" id="UP000440367">
    <property type="component" value="Unassembled WGS sequence"/>
</dbReference>
<accession>A0A6A3TUH0</accession>
<feature type="compositionally biased region" description="Low complexity" evidence="2">
    <location>
        <begin position="338"/>
        <end position="347"/>
    </location>
</feature>
<evidence type="ECO:0000313" key="9">
    <source>
        <dbReference type="EMBL" id="KAE9284624.1"/>
    </source>
</evidence>
<dbReference type="Proteomes" id="UP000476176">
    <property type="component" value="Unassembled WGS sequence"/>
</dbReference>
<sequence>MSASSRPHTPPHPHHAFDSREPSLDPFGVPGRTSPLANLFHFIPMSTAAIAWMSPLAPLPQLSVSDDPAENSKQVLKALKCVAFSSKQVGDMLRRLQAVNDETELLRAHIVENVLSRRQRAEQLADLRDDLEQAQTLGHAELLKDLADELKLLRREDQRERVLLSNLKRTLRSRVRAHKALQQQKGAADEATLVFNCKHNLIQSMVATCAKTTFLSASELGYEDEGYEDGGYEDDEDEDADAQCSSAGESDYDLSDFVDNDDVEMAQQDGDYPKLRVAQPDEFEDDKDEDEVGELSSVSAWSFESDSQASCSVKDSRRRSVSFGPLPLSHLAEENVEMESSSPLTLEELSDGEEDRRSNE</sequence>
<dbReference type="OrthoDB" id="161647at2759"/>
<dbReference type="Proteomes" id="UP000429523">
    <property type="component" value="Unassembled WGS sequence"/>
</dbReference>
<evidence type="ECO:0000313" key="14">
    <source>
        <dbReference type="Proteomes" id="UP000440732"/>
    </source>
</evidence>
<keyword evidence="11" id="KW-1185">Reference proteome</keyword>
<evidence type="ECO:0000313" key="13">
    <source>
        <dbReference type="Proteomes" id="UP000440367"/>
    </source>
</evidence>
<feature type="region of interest" description="Disordered" evidence="2">
    <location>
        <begin position="305"/>
        <end position="360"/>
    </location>
</feature>
<feature type="region of interest" description="Disordered" evidence="2">
    <location>
        <begin position="225"/>
        <end position="255"/>
    </location>
</feature>
<feature type="compositionally biased region" description="Acidic residues" evidence="2">
    <location>
        <begin position="225"/>
        <end position="241"/>
    </location>
</feature>
<dbReference type="EMBL" id="QXGA01000674">
    <property type="protein sequence ID" value="KAE9142719.1"/>
    <property type="molecule type" value="Genomic_DNA"/>
</dbReference>
<evidence type="ECO:0000256" key="2">
    <source>
        <dbReference type="SAM" id="MobiDB-lite"/>
    </source>
</evidence>
<evidence type="ECO:0000313" key="4">
    <source>
        <dbReference type="EMBL" id="KAE8967292.1"/>
    </source>
</evidence>
<keyword evidence="1" id="KW-0175">Coiled coil</keyword>
<dbReference type="Proteomes" id="UP000437068">
    <property type="component" value="Unassembled WGS sequence"/>
</dbReference>
<dbReference type="EMBL" id="QXGD01002034">
    <property type="protein sequence ID" value="KAE9194706.1"/>
    <property type="molecule type" value="Genomic_DNA"/>
</dbReference>
<evidence type="ECO:0000313" key="11">
    <source>
        <dbReference type="Proteomes" id="UP000433483"/>
    </source>
</evidence>
<protein>
    <submittedName>
        <fullName evidence="5">Uncharacterized protein</fullName>
    </submittedName>
</protein>
<evidence type="ECO:0000313" key="3">
    <source>
        <dbReference type="EMBL" id="KAE8926023.1"/>
    </source>
</evidence>
<dbReference type="Proteomes" id="UP000433483">
    <property type="component" value="Unassembled WGS sequence"/>
</dbReference>
<dbReference type="EMBL" id="QXFW01004085">
    <property type="protein sequence ID" value="KAE8967292.1"/>
    <property type="molecule type" value="Genomic_DNA"/>
</dbReference>
<dbReference type="AlphaFoldDB" id="A0A6A3TUH0"/>
<dbReference type="EMBL" id="QXGB01002141">
    <property type="protein sequence ID" value="KAE9181057.1"/>
    <property type="molecule type" value="Genomic_DNA"/>
</dbReference>
<feature type="region of interest" description="Disordered" evidence="2">
    <location>
        <begin position="280"/>
        <end position="299"/>
    </location>
</feature>